<dbReference type="AlphaFoldDB" id="A0A8S1LPC2"/>
<accession>A0A8S1LPC2</accession>
<proteinExistence type="predicted"/>
<name>A0A8S1LPC2_9CILI</name>
<comment type="caution">
    <text evidence="1">The sequence shown here is derived from an EMBL/GenBank/DDBJ whole genome shotgun (WGS) entry which is preliminary data.</text>
</comment>
<sequence>MVCIKKIKEILISWNINPEKFYCSVKKKNRIYQENLKQDFNQGNEWLFKNEKIEKEPQTDIKKLNV</sequence>
<evidence type="ECO:0000313" key="2">
    <source>
        <dbReference type="Proteomes" id="UP000692954"/>
    </source>
</evidence>
<evidence type="ECO:0000313" key="1">
    <source>
        <dbReference type="EMBL" id="CAD8067951.1"/>
    </source>
</evidence>
<organism evidence="1 2">
    <name type="scientific">Paramecium sonneborni</name>
    <dbReference type="NCBI Taxonomy" id="65129"/>
    <lineage>
        <taxon>Eukaryota</taxon>
        <taxon>Sar</taxon>
        <taxon>Alveolata</taxon>
        <taxon>Ciliophora</taxon>
        <taxon>Intramacronucleata</taxon>
        <taxon>Oligohymenophorea</taxon>
        <taxon>Peniculida</taxon>
        <taxon>Parameciidae</taxon>
        <taxon>Paramecium</taxon>
    </lineage>
</organism>
<protein>
    <submittedName>
        <fullName evidence="1">Uncharacterized protein</fullName>
    </submittedName>
</protein>
<keyword evidence="2" id="KW-1185">Reference proteome</keyword>
<gene>
    <name evidence="1" type="ORF">PSON_ATCC_30995.1.T0230297</name>
</gene>
<dbReference type="EMBL" id="CAJJDN010000023">
    <property type="protein sequence ID" value="CAD8067951.1"/>
    <property type="molecule type" value="Genomic_DNA"/>
</dbReference>
<reference evidence="1" key="1">
    <citation type="submission" date="2021-01" db="EMBL/GenBank/DDBJ databases">
        <authorList>
            <consortium name="Genoscope - CEA"/>
            <person name="William W."/>
        </authorList>
    </citation>
    <scope>NUCLEOTIDE SEQUENCE</scope>
</reference>
<dbReference type="Proteomes" id="UP000692954">
    <property type="component" value="Unassembled WGS sequence"/>
</dbReference>